<keyword evidence="2" id="KW-1185">Reference proteome</keyword>
<sequence length="504" mass="55944">MQGLAPDGGLFIPESIPQIPSDWQDKWADHSFEQLAYEIISLYVGDDEIPADDLRDIIERSYATFDTRDVTPLVKLDEETDTWVLELFHGPTFAFKDVALQFLGNLFKYFLDRRNVQRKAGEPEHRLSVLGATSGDTGSAAIYGLRGKSAISVFMLFPKGRVSPIQEAQMTTITDKNVHTIAVDGTFDDCQAIVKELFGREEFRKANNLCAVNSINWARIMAQIIYYFHTYLVLTRAGYRSPRLAFVVPTGNFGDVLAGFYAHEMGLPVSKLVVATNSNDILDRFFRTGRYEKNEDEGVLATTSPAMDILVSSNFERLMWYIARDYEVGDSAEVEAREDAAGQHVRQLMDDLKTRGKFSVSEAGLAAATRLFASGTCRDATTIKTIRKYYHAGGSRRPSYLLDPHTAVGIYVAETIRDKLAAEIDAPVTTVCLSTAHPAKFIETVSHALEGISSPPFDETKVLPPALAEIIDEPRRCLTSANSADSVADLVVKYSRCDDQQQGC</sequence>
<comment type="caution">
    <text evidence="1">The sequence shown here is derived from an EMBL/GenBank/DDBJ whole genome shotgun (WGS) entry which is preliminary data.</text>
</comment>
<dbReference type="EMBL" id="JAMZIH010000961">
    <property type="protein sequence ID" value="KAJ1678657.1"/>
    <property type="molecule type" value="Genomic_DNA"/>
</dbReference>
<evidence type="ECO:0000313" key="2">
    <source>
        <dbReference type="Proteomes" id="UP001145114"/>
    </source>
</evidence>
<accession>A0ACC1HTT4</accession>
<protein>
    <submittedName>
        <fullName evidence="1">Threonine synthase</fullName>
        <ecNumber evidence="1">4.2.3.1</ecNumber>
    </submittedName>
</protein>
<keyword evidence="1" id="KW-0456">Lyase</keyword>
<proteinExistence type="predicted"/>
<name>A0ACC1HTT4_9FUNG</name>
<dbReference type="Proteomes" id="UP001145114">
    <property type="component" value="Unassembled WGS sequence"/>
</dbReference>
<evidence type="ECO:0000313" key="1">
    <source>
        <dbReference type="EMBL" id="KAJ1678657.1"/>
    </source>
</evidence>
<organism evidence="1 2">
    <name type="scientific">Spiromyces aspiralis</name>
    <dbReference type="NCBI Taxonomy" id="68401"/>
    <lineage>
        <taxon>Eukaryota</taxon>
        <taxon>Fungi</taxon>
        <taxon>Fungi incertae sedis</taxon>
        <taxon>Zoopagomycota</taxon>
        <taxon>Kickxellomycotina</taxon>
        <taxon>Kickxellomycetes</taxon>
        <taxon>Kickxellales</taxon>
        <taxon>Kickxellaceae</taxon>
        <taxon>Spiromyces</taxon>
    </lineage>
</organism>
<reference evidence="1" key="1">
    <citation type="submission" date="2022-06" db="EMBL/GenBank/DDBJ databases">
        <title>Phylogenomic reconstructions and comparative analyses of Kickxellomycotina fungi.</title>
        <authorList>
            <person name="Reynolds N.K."/>
            <person name="Stajich J.E."/>
            <person name="Barry K."/>
            <person name="Grigoriev I.V."/>
            <person name="Crous P."/>
            <person name="Smith M.E."/>
        </authorList>
    </citation>
    <scope>NUCLEOTIDE SEQUENCE</scope>
    <source>
        <strain evidence="1">RSA 2271</strain>
    </source>
</reference>
<gene>
    <name evidence="1" type="primary">THR4</name>
    <name evidence="1" type="ORF">EV182_003607</name>
</gene>
<dbReference type="EC" id="4.2.3.1" evidence="1"/>